<evidence type="ECO:0000313" key="5">
    <source>
        <dbReference type="EMBL" id="MFD0867956.1"/>
    </source>
</evidence>
<dbReference type="InterPro" id="IPR002577">
    <property type="entry name" value="HTH_HxlR"/>
</dbReference>
<dbReference type="InterPro" id="IPR011991">
    <property type="entry name" value="ArsR-like_HTH"/>
</dbReference>
<feature type="domain" description="HTH hxlR-type" evidence="4">
    <location>
        <begin position="10"/>
        <end position="108"/>
    </location>
</feature>
<keyword evidence="6" id="KW-1185">Reference proteome</keyword>
<evidence type="ECO:0000313" key="6">
    <source>
        <dbReference type="Proteomes" id="UP001597120"/>
    </source>
</evidence>
<evidence type="ECO:0000256" key="1">
    <source>
        <dbReference type="ARBA" id="ARBA00023015"/>
    </source>
</evidence>
<dbReference type="Gene3D" id="1.10.10.10">
    <property type="entry name" value="Winged helix-like DNA-binding domain superfamily/Winged helix DNA-binding domain"/>
    <property type="match status" value="1"/>
</dbReference>
<proteinExistence type="predicted"/>
<comment type="caution">
    <text evidence="5">The sequence shown here is derived from an EMBL/GenBank/DDBJ whole genome shotgun (WGS) entry which is preliminary data.</text>
</comment>
<keyword evidence="3" id="KW-0804">Transcription</keyword>
<dbReference type="PANTHER" id="PTHR33204:SF38">
    <property type="entry name" value="HTH-TYPE TRANSCRIPTIONAL ACTIVATOR HXLR"/>
    <property type="match status" value="1"/>
</dbReference>
<evidence type="ECO:0000256" key="3">
    <source>
        <dbReference type="ARBA" id="ARBA00023163"/>
    </source>
</evidence>
<dbReference type="PROSITE" id="PS51118">
    <property type="entry name" value="HTH_HXLR"/>
    <property type="match status" value="1"/>
</dbReference>
<accession>A0ABW3D4U9</accession>
<sequence length="117" mass="13894">MDPARKMSICQKDFDFSIISGKWKAMILWHLRNDTIRFCELKKMLQPITQKTLTTQLRELEDDLLVHREVYPVFPAKVEYSLTPHGRQLIPIIECMIEWNKSYKQLLKCQEIQGEQG</sequence>
<dbReference type="InterPro" id="IPR036390">
    <property type="entry name" value="WH_DNA-bd_sf"/>
</dbReference>
<dbReference type="RefSeq" id="WP_379285787.1">
    <property type="nucleotide sequence ID" value="NZ_JBHTIU010000008.1"/>
</dbReference>
<organism evidence="5 6">
    <name type="scientific">Paenibacillus residui</name>
    <dbReference type="NCBI Taxonomy" id="629724"/>
    <lineage>
        <taxon>Bacteria</taxon>
        <taxon>Bacillati</taxon>
        <taxon>Bacillota</taxon>
        <taxon>Bacilli</taxon>
        <taxon>Bacillales</taxon>
        <taxon>Paenibacillaceae</taxon>
        <taxon>Paenibacillus</taxon>
    </lineage>
</organism>
<dbReference type="EMBL" id="JBHTIU010000008">
    <property type="protein sequence ID" value="MFD0867956.1"/>
    <property type="molecule type" value="Genomic_DNA"/>
</dbReference>
<reference evidence="6" key="1">
    <citation type="journal article" date="2019" name="Int. J. Syst. Evol. Microbiol.">
        <title>The Global Catalogue of Microorganisms (GCM) 10K type strain sequencing project: providing services to taxonomists for standard genome sequencing and annotation.</title>
        <authorList>
            <consortium name="The Broad Institute Genomics Platform"/>
            <consortium name="The Broad Institute Genome Sequencing Center for Infectious Disease"/>
            <person name="Wu L."/>
            <person name="Ma J."/>
        </authorList>
    </citation>
    <scope>NUCLEOTIDE SEQUENCE [LARGE SCALE GENOMIC DNA]</scope>
    <source>
        <strain evidence="6">CCUG 57263</strain>
    </source>
</reference>
<dbReference type="CDD" id="cd00090">
    <property type="entry name" value="HTH_ARSR"/>
    <property type="match status" value="1"/>
</dbReference>
<evidence type="ECO:0000259" key="4">
    <source>
        <dbReference type="PROSITE" id="PS51118"/>
    </source>
</evidence>
<dbReference type="Proteomes" id="UP001597120">
    <property type="component" value="Unassembled WGS sequence"/>
</dbReference>
<dbReference type="PANTHER" id="PTHR33204">
    <property type="entry name" value="TRANSCRIPTIONAL REGULATOR, MARR FAMILY"/>
    <property type="match status" value="1"/>
</dbReference>
<keyword evidence="1" id="KW-0805">Transcription regulation</keyword>
<dbReference type="Pfam" id="PF01638">
    <property type="entry name" value="HxlR"/>
    <property type="match status" value="1"/>
</dbReference>
<evidence type="ECO:0000256" key="2">
    <source>
        <dbReference type="ARBA" id="ARBA00023125"/>
    </source>
</evidence>
<gene>
    <name evidence="5" type="ORF">ACFQ03_02260</name>
</gene>
<protein>
    <submittedName>
        <fullName evidence="5">Winged helix-turn-helix transcriptional regulator</fullName>
    </submittedName>
</protein>
<dbReference type="SUPFAM" id="SSF46785">
    <property type="entry name" value="Winged helix' DNA-binding domain"/>
    <property type="match status" value="1"/>
</dbReference>
<name>A0ABW3D4U9_9BACL</name>
<dbReference type="InterPro" id="IPR036388">
    <property type="entry name" value="WH-like_DNA-bd_sf"/>
</dbReference>
<keyword evidence="2" id="KW-0238">DNA-binding</keyword>